<gene>
    <name evidence="1" type="ORF">SAMN04488101_10724</name>
</gene>
<sequence length="63" mass="6881">MLLELLIGQENISETSFEVQNITYTSPTGDGANVNDGSKGVSYIILSSLSTMTSIMRSCKYRD</sequence>
<dbReference type="STRING" id="475255.SAMN04488101_10724"/>
<organism evidence="1 2">
    <name type="scientific">Pedobacter nyackensis</name>
    <dbReference type="NCBI Taxonomy" id="475255"/>
    <lineage>
        <taxon>Bacteria</taxon>
        <taxon>Pseudomonadati</taxon>
        <taxon>Bacteroidota</taxon>
        <taxon>Sphingobacteriia</taxon>
        <taxon>Sphingobacteriales</taxon>
        <taxon>Sphingobacteriaceae</taxon>
        <taxon>Pedobacter</taxon>
    </lineage>
</organism>
<keyword evidence="2" id="KW-1185">Reference proteome</keyword>
<dbReference type="EMBL" id="FWYB01000007">
    <property type="protein sequence ID" value="SMC97057.1"/>
    <property type="molecule type" value="Genomic_DNA"/>
</dbReference>
<dbReference type="AlphaFoldDB" id="A0A1W2DHU1"/>
<dbReference type="Proteomes" id="UP000192678">
    <property type="component" value="Unassembled WGS sequence"/>
</dbReference>
<protein>
    <submittedName>
        <fullName evidence="1">Uncharacterized protein</fullName>
    </submittedName>
</protein>
<proteinExistence type="predicted"/>
<evidence type="ECO:0000313" key="1">
    <source>
        <dbReference type="EMBL" id="SMC97057.1"/>
    </source>
</evidence>
<name>A0A1W2DHU1_9SPHI</name>
<accession>A0A1W2DHU1</accession>
<evidence type="ECO:0000313" key="2">
    <source>
        <dbReference type="Proteomes" id="UP000192678"/>
    </source>
</evidence>
<reference evidence="1 2" key="1">
    <citation type="submission" date="2017-04" db="EMBL/GenBank/DDBJ databases">
        <authorList>
            <person name="Afonso C.L."/>
            <person name="Miller P.J."/>
            <person name="Scott M.A."/>
            <person name="Spackman E."/>
            <person name="Goraichik I."/>
            <person name="Dimitrov K.M."/>
            <person name="Suarez D.L."/>
            <person name="Swayne D.E."/>
        </authorList>
    </citation>
    <scope>NUCLEOTIDE SEQUENCE [LARGE SCALE GENOMIC DNA]</scope>
    <source>
        <strain evidence="1 2">DSM 19625</strain>
    </source>
</reference>